<feature type="transmembrane region" description="Helical" evidence="9">
    <location>
        <begin position="173"/>
        <end position="197"/>
    </location>
</feature>
<sequence length="472" mass="52029">MTKINILRGIAPKFAESAHIYRQFFGTFASSLLSLSGGLTFGFTAVLLPQLEHDPYYQYDKAYDSWIASISPLAMMMGCLFSGSMSDGLGRRAGQIVLVIPFTIGWVIMGFANGNTAMLIGRFITGISTGAIRPNSIVYIGEITDPKYRAIGLFVPSLLLHIGSLMSHTVGKYVYWKTSCFIFALPNMLCIAILMCLMESPLWLLSKGKIEDGIKSFRLFRGTGEAAERELAKVLEKTKDKSEISAFKESVNLIFSRPFLKSLATIFLLFVAVQWCGINTLTFYAQVIFEKTFAGDIDAYMLMLGTDGLRILTAVFMCLVAKIIPRKTFFVSCCFIATVVLISLVVYLYLKPEGMVWVAVMCMVIYIAVASALTSISWSFVAEIFPAKVRGYGSGMSSGLSFALLFISVKVSPEIMFRLGEQVMYAGFAASTLISGIILHFIIPDTNGKSLQEIENEMFEKEGKQTSANTTV</sequence>
<keyword evidence="6 9" id="KW-1133">Transmembrane helix</keyword>
<feature type="transmembrane region" description="Helical" evidence="9">
    <location>
        <begin position="328"/>
        <end position="350"/>
    </location>
</feature>
<evidence type="ECO:0000256" key="5">
    <source>
        <dbReference type="ARBA" id="ARBA00022692"/>
    </source>
</evidence>
<gene>
    <name evidence="12" type="primary">LOC113498114</name>
</gene>
<dbReference type="RefSeq" id="XP_026733852.1">
    <property type="nucleotide sequence ID" value="XM_026878051.1"/>
</dbReference>
<dbReference type="FunFam" id="1.20.1250.20:FF:000218">
    <property type="entry name" value="facilitated trehalose transporter Tret1"/>
    <property type="match status" value="1"/>
</dbReference>
<evidence type="ECO:0000256" key="2">
    <source>
        <dbReference type="ARBA" id="ARBA00022448"/>
    </source>
</evidence>
<accession>A0A7E5VZZ8</accession>
<feature type="domain" description="Major facilitator superfamily (MFS) profile" evidence="10">
    <location>
        <begin position="26"/>
        <end position="447"/>
    </location>
</feature>
<feature type="transmembrane region" description="Helical" evidence="9">
    <location>
        <begin position="20"/>
        <end position="46"/>
    </location>
</feature>
<dbReference type="InterPro" id="IPR020846">
    <property type="entry name" value="MFS_dom"/>
</dbReference>
<dbReference type="GeneID" id="113498114"/>
<dbReference type="PANTHER" id="PTHR48021">
    <property type="match status" value="1"/>
</dbReference>
<dbReference type="SUPFAM" id="SSF103473">
    <property type="entry name" value="MFS general substrate transporter"/>
    <property type="match status" value="1"/>
</dbReference>
<feature type="transmembrane region" description="Helical" evidence="9">
    <location>
        <begin position="263"/>
        <end position="287"/>
    </location>
</feature>
<dbReference type="PANTHER" id="PTHR48021:SF68">
    <property type="entry name" value="MAJOR FACILITATOR SUPERFAMILY (MFS) PROFILE DOMAIN-CONTAINING PROTEIN"/>
    <property type="match status" value="1"/>
</dbReference>
<feature type="transmembrane region" description="Helical" evidence="9">
    <location>
        <begin position="96"/>
        <end position="113"/>
    </location>
</feature>
<evidence type="ECO:0000313" key="12">
    <source>
        <dbReference type="RefSeq" id="XP_026733852.1"/>
    </source>
</evidence>
<keyword evidence="8" id="KW-0325">Glycoprotein</keyword>
<dbReference type="PRINTS" id="PR00171">
    <property type="entry name" value="SUGRTRNSPORT"/>
</dbReference>
<feature type="transmembrane region" description="Helical" evidence="9">
    <location>
        <begin position="66"/>
        <end position="84"/>
    </location>
</feature>
<comment type="subcellular location">
    <subcellularLocation>
        <location evidence="1">Cell membrane</location>
        <topology evidence="1">Multi-pass membrane protein</topology>
    </subcellularLocation>
</comment>
<feature type="transmembrane region" description="Helical" evidence="9">
    <location>
        <begin position="299"/>
        <end position="321"/>
    </location>
</feature>
<dbReference type="Proteomes" id="UP000322000">
    <property type="component" value="Chromosome 10"/>
</dbReference>
<dbReference type="OrthoDB" id="6339427at2759"/>
<feature type="transmembrane region" description="Helical" evidence="9">
    <location>
        <begin position="356"/>
        <end position="380"/>
    </location>
</feature>
<keyword evidence="11" id="KW-1185">Reference proteome</keyword>
<evidence type="ECO:0000259" key="10">
    <source>
        <dbReference type="PROSITE" id="PS50850"/>
    </source>
</evidence>
<dbReference type="InterPro" id="IPR050549">
    <property type="entry name" value="MFS_Trehalose_Transporter"/>
</dbReference>
<keyword evidence="4" id="KW-0762">Sugar transport</keyword>
<evidence type="ECO:0000256" key="7">
    <source>
        <dbReference type="ARBA" id="ARBA00023136"/>
    </source>
</evidence>
<keyword evidence="7 9" id="KW-0472">Membrane</keyword>
<feature type="transmembrane region" description="Helical" evidence="9">
    <location>
        <begin position="423"/>
        <end position="443"/>
    </location>
</feature>
<name>A0A7E5VZZ8_TRINI</name>
<dbReference type="GO" id="GO:0005886">
    <property type="term" value="C:plasma membrane"/>
    <property type="evidence" value="ECO:0007669"/>
    <property type="project" value="UniProtKB-SubCell"/>
</dbReference>
<dbReference type="Pfam" id="PF00083">
    <property type="entry name" value="Sugar_tr"/>
    <property type="match status" value="1"/>
</dbReference>
<evidence type="ECO:0000256" key="8">
    <source>
        <dbReference type="ARBA" id="ARBA00023180"/>
    </source>
</evidence>
<reference evidence="12" key="1">
    <citation type="submission" date="2025-08" db="UniProtKB">
        <authorList>
            <consortium name="RefSeq"/>
        </authorList>
    </citation>
    <scope>IDENTIFICATION</scope>
</reference>
<dbReference type="Gene3D" id="1.20.1250.20">
    <property type="entry name" value="MFS general substrate transporter like domains"/>
    <property type="match status" value="1"/>
</dbReference>
<dbReference type="InterPro" id="IPR036259">
    <property type="entry name" value="MFS_trans_sf"/>
</dbReference>
<dbReference type="InterPro" id="IPR005829">
    <property type="entry name" value="Sugar_transporter_CS"/>
</dbReference>
<organism evidence="11 12">
    <name type="scientific">Trichoplusia ni</name>
    <name type="common">Cabbage looper</name>
    <dbReference type="NCBI Taxonomy" id="7111"/>
    <lineage>
        <taxon>Eukaryota</taxon>
        <taxon>Metazoa</taxon>
        <taxon>Ecdysozoa</taxon>
        <taxon>Arthropoda</taxon>
        <taxon>Hexapoda</taxon>
        <taxon>Insecta</taxon>
        <taxon>Pterygota</taxon>
        <taxon>Neoptera</taxon>
        <taxon>Endopterygota</taxon>
        <taxon>Lepidoptera</taxon>
        <taxon>Glossata</taxon>
        <taxon>Ditrysia</taxon>
        <taxon>Noctuoidea</taxon>
        <taxon>Noctuidae</taxon>
        <taxon>Plusiinae</taxon>
        <taxon>Trichoplusia</taxon>
    </lineage>
</organism>
<evidence type="ECO:0000256" key="1">
    <source>
        <dbReference type="ARBA" id="ARBA00004651"/>
    </source>
</evidence>
<proteinExistence type="predicted"/>
<dbReference type="PROSITE" id="PS00217">
    <property type="entry name" value="SUGAR_TRANSPORT_2"/>
    <property type="match status" value="1"/>
</dbReference>
<evidence type="ECO:0000313" key="11">
    <source>
        <dbReference type="Proteomes" id="UP000322000"/>
    </source>
</evidence>
<keyword evidence="3" id="KW-1003">Cell membrane</keyword>
<dbReference type="AlphaFoldDB" id="A0A7E5VZZ8"/>
<dbReference type="PROSITE" id="PS50850">
    <property type="entry name" value="MFS"/>
    <property type="match status" value="1"/>
</dbReference>
<evidence type="ECO:0000256" key="6">
    <source>
        <dbReference type="ARBA" id="ARBA00022989"/>
    </source>
</evidence>
<dbReference type="GO" id="GO:0022857">
    <property type="term" value="F:transmembrane transporter activity"/>
    <property type="evidence" value="ECO:0007669"/>
    <property type="project" value="InterPro"/>
</dbReference>
<evidence type="ECO:0000256" key="4">
    <source>
        <dbReference type="ARBA" id="ARBA00022597"/>
    </source>
</evidence>
<feature type="transmembrane region" description="Helical" evidence="9">
    <location>
        <begin position="392"/>
        <end position="411"/>
    </location>
</feature>
<dbReference type="InterPro" id="IPR005828">
    <property type="entry name" value="MFS_sugar_transport-like"/>
</dbReference>
<protein>
    <submittedName>
        <fullName evidence="12">Facilitated trehalose transporter Tret1-like</fullName>
    </submittedName>
</protein>
<evidence type="ECO:0000256" key="3">
    <source>
        <dbReference type="ARBA" id="ARBA00022475"/>
    </source>
</evidence>
<evidence type="ECO:0000256" key="9">
    <source>
        <dbReference type="SAM" id="Phobius"/>
    </source>
</evidence>
<dbReference type="InterPro" id="IPR003663">
    <property type="entry name" value="Sugar/inositol_transpt"/>
</dbReference>
<keyword evidence="5 9" id="KW-0812">Transmembrane</keyword>
<dbReference type="KEGG" id="tnl:113498114"/>
<dbReference type="InParanoid" id="A0A7E5VZZ8"/>
<keyword evidence="2" id="KW-0813">Transport</keyword>